<protein>
    <submittedName>
        <fullName evidence="4">Apiosyltransferase</fullName>
    </submittedName>
</protein>
<dbReference type="Gene3D" id="3.40.50.2000">
    <property type="entry name" value="Glycogen Phosphorylase B"/>
    <property type="match status" value="2"/>
</dbReference>
<keyword evidence="5" id="KW-0002">3D-structure</keyword>
<keyword evidence="3" id="KW-0808">Transferase</keyword>
<dbReference type="PDB" id="8HZZ">
    <property type="method" value="X-ray"/>
    <property type="resolution" value="2.20 A"/>
    <property type="chains" value="A/B=1-454"/>
</dbReference>
<dbReference type="GO" id="GO:0035251">
    <property type="term" value="F:UDP-glucosyltransferase activity"/>
    <property type="evidence" value="ECO:0007669"/>
    <property type="project" value="InterPro"/>
</dbReference>
<organism evidence="4">
    <name type="scientific">Glycyrrhiza uralensis</name>
    <name type="common">Chinese licorice</name>
    <name type="synonym">Glycyrrhiza shiheziensis</name>
    <dbReference type="NCBI Taxonomy" id="74613"/>
    <lineage>
        <taxon>Eukaryota</taxon>
        <taxon>Viridiplantae</taxon>
        <taxon>Streptophyta</taxon>
        <taxon>Embryophyta</taxon>
        <taxon>Tracheophyta</taxon>
        <taxon>Spermatophyta</taxon>
        <taxon>Magnoliopsida</taxon>
        <taxon>eudicotyledons</taxon>
        <taxon>Gunneridae</taxon>
        <taxon>Pentapetalae</taxon>
        <taxon>rosids</taxon>
        <taxon>fabids</taxon>
        <taxon>Fabales</taxon>
        <taxon>Fabaceae</taxon>
        <taxon>Papilionoideae</taxon>
        <taxon>50 kb inversion clade</taxon>
        <taxon>NPAAA clade</taxon>
        <taxon>Hologalegina</taxon>
        <taxon>IRL clade</taxon>
        <taxon>Galegeae</taxon>
        <taxon>Glycyrrhiza</taxon>
    </lineage>
</organism>
<accession>A0AA51Z2W4</accession>
<sequence length="454" mass="50648">MDAPLLHIAMFPWFAMGHLTPYLHLSNKLAKRGHKISFIVPKRTQTKLQHLNLHPHLITFVPITVPHIDGLPHDAETTSDVPFSLFTLIATAMDRTEKDIELLLRDLKPQIVFFDFQHWLPNLTRSLGIKSVQYLIVNPITPAYLGNRPKGRDITEADLMQPPPGFPGSAIKLHSHELRFLISTRKLEFGSGVLFLDRLSIGTRLSDAVAFKGCREIEGPYAEYLETVYGKPFLLSGPLLPEPSISTLEEKWVAWLGGFKAGSVIYCAYGSESPLQYNQFLELLLGLELTGFPFLAALKPPAGFETIEEALPEGFRERVEGRGIAYGGWVQQQMILEHPSVGCFITHCGAASITEGLVNTCQLVLLPRLGSDHIMNARLMSTKLKVGVEVEKGEEDGLFTKESVCKAVKIVMDEENEIGREVRANHTKVRNLLLSNNLESSCVDTFCDRLRGLL</sequence>
<evidence type="ECO:0000313" key="4">
    <source>
        <dbReference type="EMBL" id="WMX18668.1"/>
    </source>
</evidence>
<dbReference type="PANTHER" id="PTHR48049:SF1">
    <property type="entry name" value="UDP-GLYCOSYLTRANSFERASE SUPERFAMILY PROTEIN"/>
    <property type="match status" value="1"/>
</dbReference>
<dbReference type="CDD" id="cd03784">
    <property type="entry name" value="GT1_Gtf-like"/>
    <property type="match status" value="1"/>
</dbReference>
<dbReference type="FunFam" id="3.40.50.2000:FF:000087">
    <property type="entry name" value="Glycosyltransferase"/>
    <property type="match status" value="1"/>
</dbReference>
<evidence type="ECO:0007829" key="5">
    <source>
        <dbReference type="PDB" id="8HZZ"/>
    </source>
</evidence>
<evidence type="ECO:0000256" key="1">
    <source>
        <dbReference type="ARBA" id="ARBA00009995"/>
    </source>
</evidence>
<dbReference type="InterPro" id="IPR050481">
    <property type="entry name" value="UDP-glycosyltransf_plant"/>
</dbReference>
<keyword evidence="2" id="KW-0328">Glycosyltransferase</keyword>
<proteinExistence type="evidence at protein level"/>
<dbReference type="InterPro" id="IPR002213">
    <property type="entry name" value="UDP_glucos_trans"/>
</dbReference>
<dbReference type="FunFam" id="3.40.50.2000:FF:000037">
    <property type="entry name" value="Glycosyltransferase"/>
    <property type="match status" value="1"/>
</dbReference>
<name>A0AA51Z2W4_GLYUR</name>
<evidence type="ECO:0000256" key="2">
    <source>
        <dbReference type="ARBA" id="ARBA00022676"/>
    </source>
</evidence>
<dbReference type="SUPFAM" id="SSF53756">
    <property type="entry name" value="UDP-Glycosyltransferase/glycogen phosphorylase"/>
    <property type="match status" value="1"/>
</dbReference>
<reference evidence="5" key="1">
    <citation type="journal article" date="2023" name="Nat. Commun.">
        <title>Insights into the missing apiosylation step in flavonoid apiosides biosynthesis of Leguminosae plants.</title>
        <authorList>
            <person name="Wang H.T."/>
            <person name="Wang Z.L."/>
            <person name="Chen K."/>
            <person name="Yao M.J."/>
            <person name="Zhang M."/>
            <person name="Wang R.S."/>
            <person name="Zhang J.H."/>
            <person name="Agren H."/>
            <person name="Li F.D."/>
            <person name="Li J."/>
            <person name="Qiao X."/>
            <person name="Ye M."/>
        </authorList>
    </citation>
    <scope>X-RAY CRYSTALLOGRAPHY (2.20 ANGSTROMS)</scope>
</reference>
<dbReference type="SMR" id="A0AA51Z2W4"/>
<comment type="similarity">
    <text evidence="1">Belongs to the UDP-glycosyltransferase family.</text>
</comment>
<dbReference type="AlphaFoldDB" id="A0AA51Z2W4"/>
<evidence type="ECO:0000256" key="3">
    <source>
        <dbReference type="ARBA" id="ARBA00022679"/>
    </source>
</evidence>
<reference evidence="4" key="2">
    <citation type="submission" date="2023-01" db="EMBL/GenBank/DDBJ databases">
        <authorList>
            <person name="Wang H.-T."/>
            <person name="Wang Z.-L."/>
            <person name="Ye M."/>
        </authorList>
    </citation>
    <scope>NUCLEOTIDE SEQUENCE</scope>
</reference>
<dbReference type="Pfam" id="PF00201">
    <property type="entry name" value="UDPGT"/>
    <property type="match status" value="1"/>
</dbReference>
<dbReference type="PANTHER" id="PTHR48049">
    <property type="entry name" value="GLYCOSYLTRANSFERASE"/>
    <property type="match status" value="1"/>
</dbReference>
<dbReference type="EMBL" id="OQ201607">
    <property type="protein sequence ID" value="WMX18668.1"/>
    <property type="molecule type" value="mRNA"/>
</dbReference>